<proteinExistence type="predicted"/>
<evidence type="ECO:0000313" key="2">
    <source>
        <dbReference type="Proteomes" id="UP000215027"/>
    </source>
</evidence>
<dbReference type="KEGG" id="pbf:CFX0092_A2421"/>
<organism evidence="1 2">
    <name type="scientific">Candidatus Promineifilum breve</name>
    <dbReference type="NCBI Taxonomy" id="1806508"/>
    <lineage>
        <taxon>Bacteria</taxon>
        <taxon>Bacillati</taxon>
        <taxon>Chloroflexota</taxon>
        <taxon>Ardenticatenia</taxon>
        <taxon>Candidatus Promineifilales</taxon>
        <taxon>Candidatus Promineifilaceae</taxon>
        <taxon>Candidatus Promineifilum</taxon>
    </lineage>
</organism>
<dbReference type="AlphaFoldDB" id="A0A160T4H3"/>
<dbReference type="Proteomes" id="UP000215027">
    <property type="component" value="Chromosome I"/>
</dbReference>
<name>A0A160T4H3_9CHLR</name>
<evidence type="ECO:0000313" key="1">
    <source>
        <dbReference type="EMBL" id="CUS04299.2"/>
    </source>
</evidence>
<dbReference type="EMBL" id="LN890655">
    <property type="protein sequence ID" value="CUS04299.2"/>
    <property type="molecule type" value="Genomic_DNA"/>
</dbReference>
<protein>
    <submittedName>
        <fullName evidence="1">Uncharacterized protein</fullName>
    </submittedName>
</protein>
<sequence length="539" mass="58570">MAFAASSFQYPLSGRRLCSIAGVTTLSQRVLCFSTLYRVEGCAASVLQILNQRSGPFQYPLSGRRLCSLPASGDDYKPDNVSVPSIGSKAVQHQTANASTYAELVSVPSIGSKAVQPYLLLFFVSLLYDRFQYPLSGRRLCSSDSGRSSTVSTPVSVPSIGSKAVQRPASIRRRQSALRFSTLYRVEGCAAAVPGLRPGHDGLFQYPLSGRRLCSETQWKPRRNPVQRFSTLYRVEGCAAHHPLPPVGVVLVFQYPLSGRRLCSPGSRQLSRIASPSFSTLYRVEGCAASSASTSYESPFCFSTLYRVEGCAADGPVVVRAGVARVSVPSIGSKAVQHLRVQIGRNGRQLFQYPLSGRRLCSVANRAQGGKIEAFQYPLSGRRLCSSNLLSRTRSLERCFSTLYRVEGCAAEEVKRWKALAAKFQYPLSGRRLCSSTFLTGVWTAIVFQYPLSGRRLCSPHSPRSSPAAAAFQYPLSGRRLCSLLHSLRRDFLPLVSVPSIGSKAVQPPLVVCHPPPCPVSVPSIGSKAVQQSSFFSSG</sequence>
<keyword evidence="2" id="KW-1185">Reference proteome</keyword>
<reference evidence="1" key="1">
    <citation type="submission" date="2016-01" db="EMBL/GenBank/DDBJ databases">
        <authorList>
            <person name="Mcilroy J.S."/>
            <person name="Karst M S."/>
            <person name="Albertsen M."/>
        </authorList>
    </citation>
    <scope>NUCLEOTIDE SEQUENCE</scope>
    <source>
        <strain evidence="1">Cfx-K</strain>
    </source>
</reference>
<gene>
    <name evidence="1" type="ORF">CFX0092_A2421</name>
</gene>
<accession>A0A160T4H3</accession>